<accession>A0A0C1YJ09</accession>
<organism evidence="1">
    <name type="scientific">Lyngbya confervoides BDU141951</name>
    <dbReference type="NCBI Taxonomy" id="1574623"/>
    <lineage>
        <taxon>Bacteria</taxon>
        <taxon>Bacillati</taxon>
        <taxon>Cyanobacteriota</taxon>
        <taxon>Cyanophyceae</taxon>
        <taxon>Oscillatoriophycideae</taxon>
        <taxon>Oscillatoriales</taxon>
        <taxon>Microcoleaceae</taxon>
        <taxon>Lyngbya</taxon>
    </lineage>
</organism>
<dbReference type="InterPro" id="IPR001387">
    <property type="entry name" value="Cro/C1-type_HTH"/>
</dbReference>
<reference evidence="1" key="1">
    <citation type="submission" date="2014-11" db="EMBL/GenBank/DDBJ databases">
        <authorList>
            <person name="Malar M.C."/>
            <person name="Sen D."/>
            <person name="Tripathy S."/>
        </authorList>
    </citation>
    <scope>NUCLEOTIDE SEQUENCE</scope>
    <source>
        <strain evidence="1">BDU141951</strain>
    </source>
</reference>
<dbReference type="InterPro" id="IPR010982">
    <property type="entry name" value="Lambda_DNA-bd_dom_sf"/>
</dbReference>
<name>A0A0C1YJ09_9CYAN</name>
<dbReference type="PROSITE" id="PS50943">
    <property type="entry name" value="HTH_CROC1"/>
    <property type="match status" value="1"/>
</dbReference>
<evidence type="ECO:0000313" key="1">
    <source>
        <dbReference type="EMBL" id="NEV69187.1"/>
    </source>
</evidence>
<reference evidence="1" key="3">
    <citation type="submission" date="2020-02" db="EMBL/GenBank/DDBJ databases">
        <authorList>
            <person name="Sarangi A.N."/>
            <person name="Ghosh S."/>
            <person name="Mukherjee M."/>
            <person name="Tripathy S."/>
        </authorList>
    </citation>
    <scope>NUCLEOTIDE SEQUENCE</scope>
    <source>
        <strain evidence="1">BDU141951</strain>
    </source>
</reference>
<dbReference type="CDD" id="cd00093">
    <property type="entry name" value="HTH_XRE"/>
    <property type="match status" value="1"/>
</dbReference>
<comment type="caution">
    <text evidence="1">The sequence shown here is derived from an EMBL/GenBank/DDBJ whole genome shotgun (WGS) entry which is preliminary data.</text>
</comment>
<dbReference type="SUPFAM" id="SSF47413">
    <property type="entry name" value="lambda repressor-like DNA-binding domains"/>
    <property type="match status" value="1"/>
</dbReference>
<dbReference type="SMART" id="SM00530">
    <property type="entry name" value="HTH_XRE"/>
    <property type="match status" value="1"/>
</dbReference>
<gene>
    <name evidence="1" type="ORF">QQ91_018975</name>
</gene>
<sequence>MGKAGQALKQVLEEYGISQYNLSVAMDVERNNVHRWVNEKRDPTAETVIEIVRALKSINPDAAAAFRDLYLGDEV</sequence>
<dbReference type="AlphaFoldDB" id="A0A0C1YJ09"/>
<dbReference type="Pfam" id="PF01381">
    <property type="entry name" value="HTH_3"/>
    <property type="match status" value="1"/>
</dbReference>
<protein>
    <submittedName>
        <fullName evidence="1">Helix-turn-helix transcriptional regulator</fullName>
    </submittedName>
</protein>
<dbReference type="EMBL" id="JTHE02000003">
    <property type="protein sequence ID" value="NEV69187.1"/>
    <property type="molecule type" value="Genomic_DNA"/>
</dbReference>
<dbReference type="Gene3D" id="1.10.260.40">
    <property type="entry name" value="lambda repressor-like DNA-binding domains"/>
    <property type="match status" value="1"/>
</dbReference>
<reference evidence="1" key="2">
    <citation type="journal article" date="2015" name="Genome Announc.">
        <title>Draft Genome Sequence of Filamentous Marine Cyanobacterium Lyngbya confervoides Strain BDU141951.</title>
        <authorList>
            <person name="Chandrababunaidu M.M."/>
            <person name="Sen D."/>
            <person name="Tripathy S."/>
        </authorList>
    </citation>
    <scope>NUCLEOTIDE SEQUENCE</scope>
    <source>
        <strain evidence="1">BDU141951</strain>
    </source>
</reference>
<proteinExistence type="predicted"/>
<dbReference type="GO" id="GO:0003677">
    <property type="term" value="F:DNA binding"/>
    <property type="evidence" value="ECO:0007669"/>
    <property type="project" value="InterPro"/>
</dbReference>